<comment type="subcellular location">
    <subcellularLocation>
        <location evidence="1">Mitochondrion</location>
    </subcellularLocation>
</comment>
<dbReference type="STRING" id="2512241.A0A553I4S4"/>
<dbReference type="GO" id="GO:0003735">
    <property type="term" value="F:structural constituent of ribosome"/>
    <property type="evidence" value="ECO:0007669"/>
    <property type="project" value="InterPro"/>
</dbReference>
<proteinExistence type="inferred from homology"/>
<comment type="caution">
    <text evidence="9">The sequence shown here is derived from an EMBL/GenBank/DDBJ whole genome shotgun (WGS) entry which is preliminary data.</text>
</comment>
<evidence type="ECO:0000256" key="1">
    <source>
        <dbReference type="ARBA" id="ARBA00004173"/>
    </source>
</evidence>
<protein>
    <recommendedName>
        <fullName evidence="6">Large ribosomal subunit protein bL17m</fullName>
    </recommendedName>
</protein>
<accession>A0A553I4S4</accession>
<dbReference type="InterPro" id="IPR000456">
    <property type="entry name" value="Ribosomal_bL17"/>
</dbReference>
<dbReference type="GO" id="GO:0005762">
    <property type="term" value="C:mitochondrial large ribosomal subunit"/>
    <property type="evidence" value="ECO:0007669"/>
    <property type="project" value="TreeGrafter"/>
</dbReference>
<dbReference type="Pfam" id="PF01196">
    <property type="entry name" value="Ribosomal_L17"/>
    <property type="match status" value="1"/>
</dbReference>
<dbReference type="PROSITE" id="PS01167">
    <property type="entry name" value="RIBOSOMAL_L17"/>
    <property type="match status" value="1"/>
</dbReference>
<dbReference type="SUPFAM" id="SSF64263">
    <property type="entry name" value="Prokaryotic ribosomal protein L17"/>
    <property type="match status" value="1"/>
</dbReference>
<evidence type="ECO:0000313" key="9">
    <source>
        <dbReference type="EMBL" id="TRX95208.1"/>
    </source>
</evidence>
<dbReference type="InterPro" id="IPR036373">
    <property type="entry name" value="Ribosomal_bL17_sf"/>
</dbReference>
<dbReference type="OrthoDB" id="275000at2759"/>
<keyword evidence="3 8" id="KW-0689">Ribosomal protein</keyword>
<name>A0A553I4S4_9PEZI</name>
<comment type="similarity">
    <text evidence="2 8">Belongs to the bacterial ribosomal protein bL17 family.</text>
</comment>
<dbReference type="NCBIfam" id="TIGR00059">
    <property type="entry name" value="L17"/>
    <property type="match status" value="1"/>
</dbReference>
<comment type="function">
    <text evidence="7">Component of the mitochondrial ribosome (mitoribosome), a dedicated translation machinery responsible for the synthesis of mitochondrial genome-encoded proteins, including at least some of the essential transmembrane subunits of the mitochondrial respiratory chain. The mitoribosomes are attached to the mitochondrial inner membrane and translation products are cotranslationally integrated into the membrane.</text>
</comment>
<organism evidence="9 10">
    <name type="scientific">Xylaria flabelliformis</name>
    <dbReference type="NCBI Taxonomy" id="2512241"/>
    <lineage>
        <taxon>Eukaryota</taxon>
        <taxon>Fungi</taxon>
        <taxon>Dikarya</taxon>
        <taxon>Ascomycota</taxon>
        <taxon>Pezizomycotina</taxon>
        <taxon>Sordariomycetes</taxon>
        <taxon>Xylariomycetidae</taxon>
        <taxon>Xylariales</taxon>
        <taxon>Xylariaceae</taxon>
        <taxon>Xylaria</taxon>
    </lineage>
</organism>
<evidence type="ECO:0000256" key="3">
    <source>
        <dbReference type="ARBA" id="ARBA00022980"/>
    </source>
</evidence>
<evidence type="ECO:0000256" key="5">
    <source>
        <dbReference type="ARBA" id="ARBA00023274"/>
    </source>
</evidence>
<dbReference type="EMBL" id="VFLP01000017">
    <property type="protein sequence ID" value="TRX95208.1"/>
    <property type="molecule type" value="Genomic_DNA"/>
</dbReference>
<dbReference type="Gene3D" id="3.90.1030.10">
    <property type="entry name" value="Ribosomal protein L17"/>
    <property type="match status" value="1"/>
</dbReference>
<evidence type="ECO:0000256" key="8">
    <source>
        <dbReference type="RuleBase" id="RU000660"/>
    </source>
</evidence>
<keyword evidence="4" id="KW-0496">Mitochondrion</keyword>
<evidence type="ECO:0000256" key="6">
    <source>
        <dbReference type="ARBA" id="ARBA00035290"/>
    </source>
</evidence>
<dbReference type="Proteomes" id="UP000319160">
    <property type="component" value="Unassembled WGS sequence"/>
</dbReference>
<evidence type="ECO:0000256" key="7">
    <source>
        <dbReference type="ARBA" id="ARBA00037226"/>
    </source>
</evidence>
<evidence type="ECO:0000313" key="10">
    <source>
        <dbReference type="Proteomes" id="UP000319160"/>
    </source>
</evidence>
<evidence type="ECO:0000256" key="4">
    <source>
        <dbReference type="ARBA" id="ARBA00023128"/>
    </source>
</evidence>
<keyword evidence="10" id="KW-1185">Reference proteome</keyword>
<dbReference type="PANTHER" id="PTHR14413:SF16">
    <property type="entry name" value="LARGE RIBOSOMAL SUBUNIT PROTEIN BL17M"/>
    <property type="match status" value="1"/>
</dbReference>
<dbReference type="GO" id="GO:0006412">
    <property type="term" value="P:translation"/>
    <property type="evidence" value="ECO:0007669"/>
    <property type="project" value="InterPro"/>
</dbReference>
<dbReference type="AlphaFoldDB" id="A0A553I4S4"/>
<reference evidence="10" key="1">
    <citation type="submission" date="2019-06" db="EMBL/GenBank/DDBJ databases">
        <title>Draft genome sequence of the griseofulvin-producing fungus Xylaria cubensis strain G536.</title>
        <authorList>
            <person name="Mead M.E."/>
            <person name="Raja H.A."/>
            <person name="Steenwyk J.L."/>
            <person name="Knowles S.L."/>
            <person name="Oberlies N.H."/>
            <person name="Rokas A."/>
        </authorList>
    </citation>
    <scope>NUCLEOTIDE SEQUENCE [LARGE SCALE GENOMIC DNA]</scope>
    <source>
        <strain evidence="10">G536</strain>
    </source>
</reference>
<sequence>MAGGLVKYRHLSRNSAHRQALLRNLVTSLVKHESIHTTWHKAKEAQRLAEKLITLAKRNNETSRRHAHGILYTADDLLPKVFGELRQRYQQRPGGYTRVLRTEPKSKYDQGASAILEFVDGPKDMRFAMTAATVARDRALGRRHNELTVKNRTKVLRYRGANGEKVFDDMVQRLGQLNLAGVKKVPRERKENAVVAT</sequence>
<dbReference type="InterPro" id="IPR047859">
    <property type="entry name" value="Ribosomal_bL17_CS"/>
</dbReference>
<dbReference type="PANTHER" id="PTHR14413">
    <property type="entry name" value="RIBOSOMAL PROTEIN L17"/>
    <property type="match status" value="1"/>
</dbReference>
<gene>
    <name evidence="9" type="ORF">FHL15_003900</name>
</gene>
<keyword evidence="5 8" id="KW-0687">Ribonucleoprotein</keyword>
<evidence type="ECO:0000256" key="2">
    <source>
        <dbReference type="ARBA" id="ARBA00008777"/>
    </source>
</evidence>
<dbReference type="FunFam" id="3.90.1030.10:FF:000005">
    <property type="entry name" value="Probable 50S ribosomal protein L17"/>
    <property type="match status" value="1"/>
</dbReference>